<gene>
    <name evidence="1" type="ORF">SPIL2461_LOCUS13247</name>
</gene>
<name>A0A812T4E1_SYMPI</name>
<dbReference type="OrthoDB" id="415409at2759"/>
<organism evidence="1 2">
    <name type="scientific">Symbiodinium pilosum</name>
    <name type="common">Dinoflagellate</name>
    <dbReference type="NCBI Taxonomy" id="2952"/>
    <lineage>
        <taxon>Eukaryota</taxon>
        <taxon>Sar</taxon>
        <taxon>Alveolata</taxon>
        <taxon>Dinophyceae</taxon>
        <taxon>Suessiales</taxon>
        <taxon>Symbiodiniaceae</taxon>
        <taxon>Symbiodinium</taxon>
    </lineage>
</organism>
<comment type="caution">
    <text evidence="1">The sequence shown here is derived from an EMBL/GenBank/DDBJ whole genome shotgun (WGS) entry which is preliminary data.</text>
</comment>
<dbReference type="EMBL" id="CAJNIZ010028668">
    <property type="protein sequence ID" value="CAE7509852.1"/>
    <property type="molecule type" value="Genomic_DNA"/>
</dbReference>
<accession>A0A812T4E1</accession>
<evidence type="ECO:0000313" key="2">
    <source>
        <dbReference type="Proteomes" id="UP000649617"/>
    </source>
</evidence>
<reference evidence="1" key="1">
    <citation type="submission" date="2021-02" db="EMBL/GenBank/DDBJ databases">
        <authorList>
            <person name="Dougan E. K."/>
            <person name="Rhodes N."/>
            <person name="Thang M."/>
            <person name="Chan C."/>
        </authorList>
    </citation>
    <scope>NUCLEOTIDE SEQUENCE</scope>
</reference>
<dbReference type="AlphaFoldDB" id="A0A812T4E1"/>
<dbReference type="SUPFAM" id="SSF56112">
    <property type="entry name" value="Protein kinase-like (PK-like)"/>
    <property type="match status" value="1"/>
</dbReference>
<evidence type="ECO:0000313" key="1">
    <source>
        <dbReference type="EMBL" id="CAE7509852.1"/>
    </source>
</evidence>
<keyword evidence="2" id="KW-1185">Reference proteome</keyword>
<proteinExistence type="predicted"/>
<dbReference type="InterPro" id="IPR011009">
    <property type="entry name" value="Kinase-like_dom_sf"/>
</dbReference>
<sequence>MVLGVLTTLLKMMCCKGRHARGKLTGLVFPICVDDLTSPSGPALLTKMLQFGQHLPDGVVVTSVRNLEKKVADGVKGDKAVLEVSYSGSVELPSRFFLKCNLQKLGAMRLLVATSDVCECEALFYHHLAPEIVDCLRTPKCFFVDLNSTTGEFCLLTEVLGFGGEFHTLKHRVRDAATLEEQLLFVETGARLHVRSWFLINSSSAVVSHMPRFHHTHRQMWLLCMVSGWMGLKQTVQKTVKGKRVNADWMTWSCPPELVGKEWELIWDMSDILTSLALERDMVAFGHNDLTTDNAFYWRDGAGHLKMGLFDWQQSCVNNVGQEWAWNWHFLEPEFLDQNEEAMITSLLSSYAKLGHPISRGKFLRAYTLGTIQMFVFGGGGLQLLMKELHSNGIFQTLVPNDPRCRGLDQDVDDQLREKLVGAEMTRRTFTNCCNIMRRHNFFSAWQKWKRTRSLDAS</sequence>
<dbReference type="Proteomes" id="UP000649617">
    <property type="component" value="Unassembled WGS sequence"/>
</dbReference>
<protein>
    <recommendedName>
        <fullName evidence="3">Aminoglycoside phosphotransferase domain-containing protein</fullName>
    </recommendedName>
</protein>
<evidence type="ECO:0008006" key="3">
    <source>
        <dbReference type="Google" id="ProtNLM"/>
    </source>
</evidence>